<organism evidence="1">
    <name type="scientific">hydrothermal vent metagenome</name>
    <dbReference type="NCBI Taxonomy" id="652676"/>
    <lineage>
        <taxon>unclassified sequences</taxon>
        <taxon>metagenomes</taxon>
        <taxon>ecological metagenomes</taxon>
    </lineage>
</organism>
<proteinExistence type="predicted"/>
<reference evidence="1" key="1">
    <citation type="submission" date="2018-06" db="EMBL/GenBank/DDBJ databases">
        <authorList>
            <person name="Zhirakovskaya E."/>
        </authorList>
    </citation>
    <scope>NUCLEOTIDE SEQUENCE</scope>
</reference>
<gene>
    <name evidence="1" type="ORF">MNBD_DELTA03-1159</name>
</gene>
<evidence type="ECO:0000313" key="1">
    <source>
        <dbReference type="EMBL" id="VAW33388.1"/>
    </source>
</evidence>
<dbReference type="EMBL" id="UOEX01000032">
    <property type="protein sequence ID" value="VAW33388.1"/>
    <property type="molecule type" value="Genomic_DNA"/>
</dbReference>
<dbReference type="AlphaFoldDB" id="A0A3B0UR82"/>
<protein>
    <recommendedName>
        <fullName evidence="2">PilZ domain-containing protein</fullName>
    </recommendedName>
</protein>
<evidence type="ECO:0008006" key="2">
    <source>
        <dbReference type="Google" id="ProtNLM"/>
    </source>
</evidence>
<name>A0A3B0UR82_9ZZZZ</name>
<accession>A0A3B0UR82</accession>
<sequence length="139" mass="15878">MKKQKRVAERYECLMPVSLLLKSAIDGQSLAGPETGLLCNISPGGAALLVDRLEFGQYHLVESPQEDENQVLELKTNDIEIICRPIWFHMADGQEGRRFRLGVAFVQPAGRDEMREIIQNVDQKEAGGWKDIWHRWFAK</sequence>